<sequence>MVMGVLSVAALLTPLPDINHLAKMPEYLSSPLSQVEAVENGDRPLSVQQAMDFIADSRMATSYLKSLFHDGCALLDAIEDGHIDEGADLAEIINQYESSAKVITGQLTLLKLAYTLAESSEAWKPHVSLLRNHASEILRVLANSRNILLRIAVVLKQYLPPVQQTRPGYTPCSSESSFREAVEISHKKLGLSPFFY</sequence>
<reference evidence="1" key="1">
    <citation type="journal article" date="2018" name="Genome Biol.">
        <title>SKESA: strategic k-mer extension for scrupulous assemblies.</title>
        <authorList>
            <person name="Souvorov A."/>
            <person name="Agarwala R."/>
            <person name="Lipman D.J."/>
        </authorList>
    </citation>
    <scope>NUCLEOTIDE SEQUENCE</scope>
    <source>
        <strain evidence="1">MA.CK_00/00002125</strain>
    </source>
</reference>
<proteinExistence type="predicted"/>
<protein>
    <submittedName>
        <fullName evidence="1">Uncharacterized protein</fullName>
    </submittedName>
</protein>
<evidence type="ECO:0000313" key="1">
    <source>
        <dbReference type="EMBL" id="HAG0016132.1"/>
    </source>
</evidence>
<accession>A0A756LFX2</accession>
<reference evidence="1" key="2">
    <citation type="submission" date="2020-02" db="EMBL/GenBank/DDBJ databases">
        <authorList>
            <consortium name="NCBI Pathogen Detection Project"/>
        </authorList>
    </citation>
    <scope>NUCLEOTIDE SEQUENCE</scope>
    <source>
        <strain evidence="1">MA.CK_00/00002125</strain>
    </source>
</reference>
<organism evidence="1">
    <name type="scientific">Salmonella enterica</name>
    <name type="common">Salmonella choleraesuis</name>
    <dbReference type="NCBI Taxonomy" id="28901"/>
    <lineage>
        <taxon>Bacteria</taxon>
        <taxon>Pseudomonadati</taxon>
        <taxon>Pseudomonadota</taxon>
        <taxon>Gammaproteobacteria</taxon>
        <taxon>Enterobacterales</taxon>
        <taxon>Enterobacteriaceae</taxon>
        <taxon>Salmonella</taxon>
    </lineage>
</organism>
<comment type="caution">
    <text evidence="1">The sequence shown here is derived from an EMBL/GenBank/DDBJ whole genome shotgun (WGS) entry which is preliminary data.</text>
</comment>
<gene>
    <name evidence="1" type="ORF">G8O67_003453</name>
</gene>
<name>A0A756LFX2_SALER</name>
<dbReference type="AlphaFoldDB" id="A0A756LFX2"/>
<dbReference type="EMBL" id="DAAWYJ010000015">
    <property type="protein sequence ID" value="HAG0016132.1"/>
    <property type="molecule type" value="Genomic_DNA"/>
</dbReference>